<dbReference type="Proteomes" id="UP000824533">
    <property type="component" value="Linkage Group LG04"/>
</dbReference>
<organism evidence="1 2">
    <name type="scientific">Dendrolimus kikuchii</name>
    <dbReference type="NCBI Taxonomy" id="765133"/>
    <lineage>
        <taxon>Eukaryota</taxon>
        <taxon>Metazoa</taxon>
        <taxon>Ecdysozoa</taxon>
        <taxon>Arthropoda</taxon>
        <taxon>Hexapoda</taxon>
        <taxon>Insecta</taxon>
        <taxon>Pterygota</taxon>
        <taxon>Neoptera</taxon>
        <taxon>Endopterygota</taxon>
        <taxon>Lepidoptera</taxon>
        <taxon>Glossata</taxon>
        <taxon>Ditrysia</taxon>
        <taxon>Bombycoidea</taxon>
        <taxon>Lasiocampidae</taxon>
        <taxon>Dendrolimus</taxon>
    </lineage>
</organism>
<protein>
    <submittedName>
        <fullName evidence="1">Uncharacterized protein</fullName>
    </submittedName>
</protein>
<comment type="caution">
    <text evidence="1">The sequence shown here is derived from an EMBL/GenBank/DDBJ whole genome shotgun (WGS) entry which is preliminary data.</text>
</comment>
<sequence length="378" mass="42103">MSIWSWGANSHGQLGLDFTSEQVERPTQVNFEFYECKIKQIACGGGHTLLLDKDGKLFSCGWNVKLQLAMDKDVYTFQRTWKLSGINFTNIACGWDFSCGVTDDKFLFVWGSNSHGQLGLPKEHFSETMKPIRLQVNAQRVSMGLRHTAIINSKGEVWVTGWGRHGQLGLGEGVLSCDRFTKVPINAKISHIACGHKHTVAWSSDEKALYVWGDNTNGQLLLDTSKYSKIFNPQKIDIDVRQGVKKLLSGWSNVLLWLEDGNVYTWGQNNCGQIGLEDIVLGKVSRIKLPGGRQMKDVAVGSEHTICLATDNTLWAWGWNEHFNLGMKTDDEAVKTPTMVPLEIIGGAEITALYAGGAHNFMVTKLLEDDNNKVKQVL</sequence>
<name>A0ACC1DDY3_9NEOP</name>
<keyword evidence="2" id="KW-1185">Reference proteome</keyword>
<accession>A0ACC1DDY3</accession>
<proteinExistence type="predicted"/>
<reference evidence="1 2" key="1">
    <citation type="journal article" date="2021" name="Front. Genet.">
        <title>Chromosome-Level Genome Assembly Reveals Significant Gene Expansion in the Toll and IMD Signaling Pathways of Dendrolimus kikuchii.</title>
        <authorList>
            <person name="Zhou J."/>
            <person name="Wu P."/>
            <person name="Xiong Z."/>
            <person name="Liu N."/>
            <person name="Zhao N."/>
            <person name="Ji M."/>
            <person name="Qiu Y."/>
            <person name="Yang B."/>
        </authorList>
    </citation>
    <scope>NUCLEOTIDE SEQUENCE [LARGE SCALE GENOMIC DNA]</scope>
    <source>
        <strain evidence="1">Ann1</strain>
    </source>
</reference>
<evidence type="ECO:0000313" key="2">
    <source>
        <dbReference type="Proteomes" id="UP000824533"/>
    </source>
</evidence>
<dbReference type="EMBL" id="CM034390">
    <property type="protein sequence ID" value="KAJ0182031.1"/>
    <property type="molecule type" value="Genomic_DNA"/>
</dbReference>
<evidence type="ECO:0000313" key="1">
    <source>
        <dbReference type="EMBL" id="KAJ0182031.1"/>
    </source>
</evidence>
<gene>
    <name evidence="1" type="ORF">K1T71_002753</name>
</gene>